<reference evidence="3 4" key="2">
    <citation type="submission" date="2020-04" db="EMBL/GenBank/DDBJ databases">
        <title>Genome sequencing and assembly of multiple isolates from the Colletotrichum gloeosporioides species complex.</title>
        <authorList>
            <person name="Gan P."/>
            <person name="Shirasu K."/>
        </authorList>
    </citation>
    <scope>NUCLEOTIDE SEQUENCE [LARGE SCALE GENOMIC DNA]</scope>
    <source>
        <strain evidence="3 4">Nara gc5</strain>
    </source>
</reference>
<feature type="domain" description="F-box" evidence="2">
    <location>
        <begin position="1"/>
        <end position="44"/>
    </location>
</feature>
<protein>
    <recommendedName>
        <fullName evidence="2">F-box domain-containing protein</fullName>
    </recommendedName>
</protein>
<dbReference type="CDD" id="cd09917">
    <property type="entry name" value="F-box_SF"/>
    <property type="match status" value="1"/>
</dbReference>
<dbReference type="EMBL" id="ANPB02000011">
    <property type="protein sequence ID" value="KAF4473879.1"/>
    <property type="molecule type" value="Genomic_DNA"/>
</dbReference>
<evidence type="ECO:0000313" key="4">
    <source>
        <dbReference type="Proteomes" id="UP000011096"/>
    </source>
</evidence>
<dbReference type="InParanoid" id="A0A7J6IC08"/>
<sequence>MKRLPPECVSIIAELLDPYTLWSLSRTSRHLQFLAKDDHALKATLEHYAPYSTEAEDARQSGRWAHAFRRMVKTQEALITASPFSLAFVALANDHIYCNGMLCYIHPADKNLHLLNLHQSAEKEVVIDVHKLLNSDAKFSPSDKYRFRPIHYANNVLSCMYTPPKSAGRSSLYVIDVDQRTCLTNRVLPFRKKLFVRNNSNHLFCGTYSEIGDDDFTRWRLEHFDITNRKWTPGNISLRDVVGKDIGATVSFEIIDDYFYAVSSSTTSDNEFARMSYYYGLRFPVSSLNSRDLQVMSKKAMRRRDYRDGPIDDRWSTIRLDKCHRTGKIEVVECLRELCDAEGRRSRTALRTEVALCDASCVDDGSESEDDDDGPWYLQDPVAAAEKPNAGRDPSAVHRVYDDPTQPTVTLMNCFVRSWNRDCETFIDVINSPDAVPIVRSIRRRRATDPGTSDSDGTTNTISYWPPQTKPDKEDQRPQPLAGILNPGGSNFSGNVSGVADDRSILYAIDDHSVRRLVLISFDPSIKLPGLTSWPGRPTVASSLTASPARESTHQY</sequence>
<dbReference type="OrthoDB" id="5359231at2759"/>
<dbReference type="GeneID" id="43611519"/>
<dbReference type="PROSITE" id="PS50181">
    <property type="entry name" value="FBOX"/>
    <property type="match status" value="1"/>
</dbReference>
<organism evidence="3 4">
    <name type="scientific">Colletotrichum fructicola (strain Nara gc5)</name>
    <name type="common">Anthracnose fungus</name>
    <name type="synonym">Colletotrichum gloeosporioides (strain Nara gc5)</name>
    <dbReference type="NCBI Taxonomy" id="1213859"/>
    <lineage>
        <taxon>Eukaryota</taxon>
        <taxon>Fungi</taxon>
        <taxon>Dikarya</taxon>
        <taxon>Ascomycota</taxon>
        <taxon>Pezizomycotina</taxon>
        <taxon>Sordariomycetes</taxon>
        <taxon>Hypocreomycetidae</taxon>
        <taxon>Glomerellales</taxon>
        <taxon>Glomerellaceae</taxon>
        <taxon>Colletotrichum</taxon>
        <taxon>Colletotrichum gloeosporioides species complex</taxon>
    </lineage>
</organism>
<dbReference type="RefSeq" id="XP_031876207.1">
    <property type="nucleotide sequence ID" value="XM_032027390.1"/>
</dbReference>
<keyword evidence="4" id="KW-1185">Reference proteome</keyword>
<evidence type="ECO:0000313" key="3">
    <source>
        <dbReference type="EMBL" id="KAF4473879.1"/>
    </source>
</evidence>
<feature type="compositionally biased region" description="Low complexity" evidence="1">
    <location>
        <begin position="449"/>
        <end position="463"/>
    </location>
</feature>
<dbReference type="InterPro" id="IPR001810">
    <property type="entry name" value="F-box_dom"/>
</dbReference>
<dbReference type="InterPro" id="IPR036047">
    <property type="entry name" value="F-box-like_dom_sf"/>
</dbReference>
<comment type="caution">
    <text evidence="3">The sequence shown here is derived from an EMBL/GenBank/DDBJ whole genome shotgun (WGS) entry which is preliminary data.</text>
</comment>
<reference evidence="3 4" key="1">
    <citation type="submission" date="2012-08" db="EMBL/GenBank/DDBJ databases">
        <authorList>
            <person name="Gan P.H.P."/>
            <person name="Ikeda K."/>
            <person name="Irieda H."/>
            <person name="Narusaka M."/>
            <person name="O'Connell R.J."/>
            <person name="Narusaka Y."/>
            <person name="Takano Y."/>
            <person name="Kubo Y."/>
            <person name="Shirasu K."/>
        </authorList>
    </citation>
    <scope>NUCLEOTIDE SEQUENCE [LARGE SCALE GENOMIC DNA]</scope>
    <source>
        <strain evidence="3 4">Nara gc5</strain>
    </source>
</reference>
<accession>A0A7J6IC08</accession>
<gene>
    <name evidence="3" type="ORF">CGGC5_v017028</name>
</gene>
<dbReference type="Pfam" id="PF00646">
    <property type="entry name" value="F-box"/>
    <property type="match status" value="1"/>
</dbReference>
<feature type="region of interest" description="Disordered" evidence="1">
    <location>
        <begin position="442"/>
        <end position="492"/>
    </location>
</feature>
<evidence type="ECO:0000259" key="2">
    <source>
        <dbReference type="PROSITE" id="PS50181"/>
    </source>
</evidence>
<dbReference type="SUPFAM" id="SSF81383">
    <property type="entry name" value="F-box domain"/>
    <property type="match status" value="1"/>
</dbReference>
<name>A0A7J6IC08_COLFN</name>
<proteinExistence type="predicted"/>
<dbReference type="AlphaFoldDB" id="A0A7J6IC08"/>
<evidence type="ECO:0000256" key="1">
    <source>
        <dbReference type="SAM" id="MobiDB-lite"/>
    </source>
</evidence>
<dbReference type="Proteomes" id="UP000011096">
    <property type="component" value="Unassembled WGS sequence"/>
</dbReference>